<evidence type="ECO:0000313" key="6">
    <source>
        <dbReference type="Proteomes" id="UP000515498"/>
    </source>
</evidence>
<sequence length="1124" mass="125872">MTTNNVEGRQFWLSRLQVINWGVFDGYHSMTFTRHGTLITGQSGTGKSSLLDAISLAFLSSARRNFNASSDTTAAGSGLGKRTVDKYVRGLWGELKAPGERAKQMYLRGEGPAWSAIAITYSGTDGSTVTGLVVKWLAAGADTDASSRWFLIHEAPDIRTLCNTWAARNYSSAVFEGAGWKPFRHERPYLDQLYTIIGIQGSAAAQQLLGKAKSLKSVGGLEQFVREYMLDEPESLTGVADALGQITPLVEARNALAVVTRQRNTLGEIEQIQLAYASESAQLAAVDIVDQPMVRAWVDHQRRDRARPEIDRLTDEINRLGAERDTLTTEQDELTGKRDELIARINQVDRDLAPLKTDIARAKKVSEQTDALRARYDTLLDELGYSELQVNNAADFETMRTDSQTEITRIDTELTAGRDAYHRAAGALSTARDRLKAVTEELTAAERATTSVPLDEDRMRAMIIADLGLAPKHLPYVCELLDLRPGQERWRKAVEKVLRSTGLCLLVPDRFHQRVLQFVNAHHMGGLLQIERVSADTPARTPEPGSLAECLKLSDSRHECATTAYNLIARAADYIRVDKTEDFSRHRRAVTDQGLRQENERRAVKDDRRELRLSEYIFRGNPEEKRAALREERQQALANLNTATEAMEDKDADRDRLGTEARRWSTLYNDFAQWSLIDTDAADTELQRLEDQLAALMQQNPDLKALECQAEDYRKQANNCSANIGVLNSRINTHDDRRTALLRLLEHVKPAELGAHSRSCIETYVQQVPLTLDLLAPDPYRHELWHQIEKEQQGLRESVARSRRDLSRILTNFDRDFPDAIPNDGDNFDEKVHDYVELCRRIDSRDLPTAHERMLRLITEQAPTAVLRLYQLAEDEAHRIEDQIARVNIGLGAVDFNRGTRLTLRADPKTLHAVADLKERARRISARIPDVAVQDRKAVHDQYQEILDLRNLLASESAETRQWTRDALDVRNRFVLYCEESDATTGTPIRTYSNAGANSGGEQEKLMAFCLAGALSYNLADPRVGDNRPVFSQLMLDEAFSKSDPQFAQQALSAFRKFGFQLVIVATVQNSTTIQPYIDSVIMVAKDDRAGARPVASTKGLTIEDFANIEPAAATAPAAVTAVS</sequence>
<proteinExistence type="predicted"/>
<feature type="coiled-coil region" evidence="4">
    <location>
        <begin position="679"/>
        <end position="723"/>
    </location>
</feature>
<dbReference type="Pfam" id="PF13555">
    <property type="entry name" value="AAA_29"/>
    <property type="match status" value="1"/>
</dbReference>
<evidence type="ECO:0000256" key="1">
    <source>
        <dbReference type="ARBA" id="ARBA00022763"/>
    </source>
</evidence>
<dbReference type="SUPFAM" id="SSF52540">
    <property type="entry name" value="P-loop containing nucleoside triphosphate hydrolases"/>
    <property type="match status" value="1"/>
</dbReference>
<dbReference type="AlphaFoldDB" id="A0A7G8PKM4"/>
<dbReference type="KEGG" id="mflu:HZU40_11975"/>
<evidence type="ECO:0000256" key="2">
    <source>
        <dbReference type="ARBA" id="ARBA00023204"/>
    </source>
</evidence>
<dbReference type="GO" id="GO:0006302">
    <property type="term" value="P:double-strand break repair"/>
    <property type="evidence" value="ECO:0007669"/>
    <property type="project" value="TreeGrafter"/>
</dbReference>
<dbReference type="InterPro" id="IPR027417">
    <property type="entry name" value="P-loop_NTPase"/>
</dbReference>
<evidence type="ECO:0000313" key="5">
    <source>
        <dbReference type="EMBL" id="QNJ94890.1"/>
    </source>
</evidence>
<dbReference type="PANTHER" id="PTHR32182">
    <property type="entry name" value="DNA REPLICATION AND REPAIR PROTEIN RECF"/>
    <property type="match status" value="1"/>
</dbReference>
<dbReference type="Gene3D" id="1.20.5.1000">
    <property type="entry name" value="arf6 gtpase in complex with a specific effector, jip4"/>
    <property type="match status" value="1"/>
</dbReference>
<reference evidence="5 6" key="1">
    <citation type="submission" date="2020-07" db="EMBL/GenBank/DDBJ databases">
        <title>Draft genome sequence of four isobutane-metabolizing strains capable of cometabolically degrading diverse ether contaminants.</title>
        <authorList>
            <person name="Chen W."/>
            <person name="Faulkner N."/>
            <person name="Smith C."/>
            <person name="Hyman M."/>
        </authorList>
    </citation>
    <scope>NUCLEOTIDE SEQUENCE [LARGE SCALE GENOMIC DNA]</scope>
    <source>
        <strain evidence="5 6">2A</strain>
    </source>
</reference>
<gene>
    <name evidence="5" type="ORF">HZU40_11975</name>
</gene>
<accession>A0A7G8PKM4</accession>
<keyword evidence="4" id="KW-0175">Coiled coil</keyword>
<dbReference type="CDD" id="cd00267">
    <property type="entry name" value="ABC_ATPase"/>
    <property type="match status" value="1"/>
</dbReference>
<organism evidence="5 6">
    <name type="scientific">Mycolicibacterium fluoranthenivorans</name>
    <dbReference type="NCBI Taxonomy" id="258505"/>
    <lineage>
        <taxon>Bacteria</taxon>
        <taxon>Bacillati</taxon>
        <taxon>Actinomycetota</taxon>
        <taxon>Actinomycetes</taxon>
        <taxon>Mycobacteriales</taxon>
        <taxon>Mycobacteriaceae</taxon>
        <taxon>Mycolicibacterium</taxon>
    </lineage>
</organism>
<keyword evidence="2" id="KW-0234">DNA repair</keyword>
<evidence type="ECO:0000256" key="3">
    <source>
        <dbReference type="ARBA" id="ARBA00023236"/>
    </source>
</evidence>
<dbReference type="Gene3D" id="3.40.50.300">
    <property type="entry name" value="P-loop containing nucleotide triphosphate hydrolases"/>
    <property type="match status" value="1"/>
</dbReference>
<name>A0A7G8PKM4_9MYCO</name>
<dbReference type="EMBL" id="CP059894">
    <property type="protein sequence ID" value="QNJ94890.1"/>
    <property type="molecule type" value="Genomic_DNA"/>
</dbReference>
<dbReference type="PANTHER" id="PTHR32182:SF0">
    <property type="entry name" value="DNA REPLICATION AND REPAIR PROTEIN RECF"/>
    <property type="match status" value="1"/>
</dbReference>
<dbReference type="GO" id="GO:0009432">
    <property type="term" value="P:SOS response"/>
    <property type="evidence" value="ECO:0007669"/>
    <property type="project" value="UniProtKB-KW"/>
</dbReference>
<protein>
    <submittedName>
        <fullName evidence="5">AAA family ATPase</fullName>
    </submittedName>
</protein>
<dbReference type="Proteomes" id="UP000515498">
    <property type="component" value="Chromosome"/>
</dbReference>
<evidence type="ECO:0000256" key="4">
    <source>
        <dbReference type="SAM" id="Coils"/>
    </source>
</evidence>
<keyword evidence="1" id="KW-0227">DNA damage</keyword>
<dbReference type="RefSeq" id="WP_187098487.1">
    <property type="nucleotide sequence ID" value="NZ_CP059894.1"/>
</dbReference>
<dbReference type="GO" id="GO:0000731">
    <property type="term" value="P:DNA synthesis involved in DNA repair"/>
    <property type="evidence" value="ECO:0007669"/>
    <property type="project" value="TreeGrafter"/>
</dbReference>
<keyword evidence="3" id="KW-0742">SOS response</keyword>
<dbReference type="Pfam" id="PF13558">
    <property type="entry name" value="SbcC_Walker_B"/>
    <property type="match status" value="1"/>
</dbReference>